<dbReference type="NCBIfam" id="NF001390">
    <property type="entry name" value="PRK00281.1-4"/>
    <property type="match status" value="1"/>
</dbReference>
<dbReference type="EMBL" id="JBJIAA010000006">
    <property type="protein sequence ID" value="MFL0250347.1"/>
    <property type="molecule type" value="Genomic_DNA"/>
</dbReference>
<evidence type="ECO:0000256" key="17">
    <source>
        <dbReference type="HAMAP-Rule" id="MF_01006"/>
    </source>
</evidence>
<feature type="transmembrane region" description="Helical" evidence="17">
    <location>
        <begin position="119"/>
        <end position="138"/>
    </location>
</feature>
<evidence type="ECO:0000256" key="2">
    <source>
        <dbReference type="ARBA" id="ARBA00010621"/>
    </source>
</evidence>
<feature type="transmembrane region" description="Helical" evidence="17">
    <location>
        <begin position="144"/>
        <end position="164"/>
    </location>
</feature>
<evidence type="ECO:0000256" key="13">
    <source>
        <dbReference type="ARBA" id="ARBA00023316"/>
    </source>
</evidence>
<dbReference type="GO" id="GO:0050380">
    <property type="term" value="F:undecaprenyl-diphosphatase activity"/>
    <property type="evidence" value="ECO:0007669"/>
    <property type="project" value="UniProtKB-EC"/>
</dbReference>
<proteinExistence type="inferred from homology"/>
<evidence type="ECO:0000256" key="5">
    <source>
        <dbReference type="ARBA" id="ARBA00022475"/>
    </source>
</evidence>
<dbReference type="PANTHER" id="PTHR30622">
    <property type="entry name" value="UNDECAPRENYL-DIPHOSPHATASE"/>
    <property type="match status" value="1"/>
</dbReference>
<evidence type="ECO:0000256" key="4">
    <source>
        <dbReference type="ARBA" id="ARBA00021581"/>
    </source>
</evidence>
<dbReference type="HAMAP" id="MF_01006">
    <property type="entry name" value="Undec_diphosphatase"/>
    <property type="match status" value="1"/>
</dbReference>
<dbReference type="RefSeq" id="WP_406787019.1">
    <property type="nucleotide sequence ID" value="NZ_JBJIAA010000006.1"/>
</dbReference>
<dbReference type="Proteomes" id="UP001623592">
    <property type="component" value="Unassembled WGS sequence"/>
</dbReference>
<dbReference type="Pfam" id="PF02673">
    <property type="entry name" value="BacA"/>
    <property type="match status" value="1"/>
</dbReference>
<evidence type="ECO:0000256" key="12">
    <source>
        <dbReference type="ARBA" id="ARBA00023251"/>
    </source>
</evidence>
<feature type="transmembrane region" description="Helical" evidence="17">
    <location>
        <begin position="58"/>
        <end position="76"/>
    </location>
</feature>
<evidence type="ECO:0000256" key="8">
    <source>
        <dbReference type="ARBA" id="ARBA00022960"/>
    </source>
</evidence>
<comment type="catalytic activity">
    <reaction evidence="16 17">
        <text>di-trans,octa-cis-undecaprenyl diphosphate + H2O = di-trans,octa-cis-undecaprenyl phosphate + phosphate + H(+)</text>
        <dbReference type="Rhea" id="RHEA:28094"/>
        <dbReference type="ChEBI" id="CHEBI:15377"/>
        <dbReference type="ChEBI" id="CHEBI:15378"/>
        <dbReference type="ChEBI" id="CHEBI:43474"/>
        <dbReference type="ChEBI" id="CHEBI:58405"/>
        <dbReference type="ChEBI" id="CHEBI:60392"/>
        <dbReference type="EC" id="3.6.1.27"/>
    </reaction>
</comment>
<keyword evidence="19" id="KW-1185">Reference proteome</keyword>
<evidence type="ECO:0000256" key="1">
    <source>
        <dbReference type="ARBA" id="ARBA00004651"/>
    </source>
</evidence>
<keyword evidence="10 17" id="KW-1133">Transmembrane helix</keyword>
<evidence type="ECO:0000256" key="10">
    <source>
        <dbReference type="ARBA" id="ARBA00022989"/>
    </source>
</evidence>
<dbReference type="PANTHER" id="PTHR30622:SF3">
    <property type="entry name" value="UNDECAPRENYL-DIPHOSPHATASE"/>
    <property type="match status" value="1"/>
</dbReference>
<comment type="function">
    <text evidence="17">Catalyzes the dephosphorylation of undecaprenyl diphosphate (UPP). Confers resistance to bacitracin.</text>
</comment>
<comment type="miscellaneous">
    <text evidence="17">Bacitracin is thought to be involved in the inhibition of peptidoglycan synthesis by sequestering undecaprenyl diphosphate, thereby reducing the pool of lipid carrier available.</text>
</comment>
<evidence type="ECO:0000313" key="19">
    <source>
        <dbReference type="Proteomes" id="UP001623592"/>
    </source>
</evidence>
<evidence type="ECO:0000256" key="6">
    <source>
        <dbReference type="ARBA" id="ARBA00022692"/>
    </source>
</evidence>
<dbReference type="EC" id="3.6.1.27" evidence="3 17"/>
<organism evidence="18 19">
    <name type="scientific">Clostridium neuense</name>
    <dbReference type="NCBI Taxonomy" id="1728934"/>
    <lineage>
        <taxon>Bacteria</taxon>
        <taxon>Bacillati</taxon>
        <taxon>Bacillota</taxon>
        <taxon>Clostridia</taxon>
        <taxon>Eubacteriales</taxon>
        <taxon>Clostridiaceae</taxon>
        <taxon>Clostridium</taxon>
    </lineage>
</organism>
<keyword evidence="8 17" id="KW-0133">Cell shape</keyword>
<comment type="similarity">
    <text evidence="2 17">Belongs to the UppP family.</text>
</comment>
<comment type="subcellular location">
    <subcellularLocation>
        <location evidence="1 17">Cell membrane</location>
        <topology evidence="1 17">Multi-pass membrane protein</topology>
    </subcellularLocation>
</comment>
<evidence type="ECO:0000256" key="11">
    <source>
        <dbReference type="ARBA" id="ARBA00023136"/>
    </source>
</evidence>
<evidence type="ECO:0000313" key="18">
    <source>
        <dbReference type="EMBL" id="MFL0250347.1"/>
    </source>
</evidence>
<evidence type="ECO:0000256" key="14">
    <source>
        <dbReference type="ARBA" id="ARBA00032707"/>
    </source>
</evidence>
<name>A0ABW8TD48_9CLOT</name>
<evidence type="ECO:0000256" key="16">
    <source>
        <dbReference type="ARBA" id="ARBA00047594"/>
    </source>
</evidence>
<keyword evidence="11 17" id="KW-0472">Membrane</keyword>
<keyword evidence="6 17" id="KW-0812">Transmembrane</keyword>
<feature type="transmembrane region" description="Helical" evidence="17">
    <location>
        <begin position="246"/>
        <end position="271"/>
    </location>
</feature>
<sequence>MYINLIFIFKTVLEGIIEGLTEFLPVSSTGHMIILGSIINFKEGAIPTSLYNKGYLDMFEVVIQLGAILAIVVLYWDKIISTLKPSNLWPSMKQHQKSGIAIVGEFFSNGYKTKPGFKFWINIVIACIPAVLIGFPFQHKIEKILFYPKPVAAALIVGAVWMVYAESKFRKKAKIKRVDDVTIKQAIIIGCFQCLALWPGMSRSASTIIGAWIVGLTTVAGAEFSFFLAIPMMIGASGLSLIKSKIVLSSIQIIGLGIGFLVAFIVALYVVEGFIGFLKKKPMRVFAVYRLFLGIVVLVLGFAKLI</sequence>
<feature type="transmembrane region" description="Helical" evidence="17">
    <location>
        <begin position="207"/>
        <end position="234"/>
    </location>
</feature>
<keyword evidence="5 17" id="KW-1003">Cell membrane</keyword>
<gene>
    <name evidence="17" type="primary">uppP</name>
    <name evidence="18" type="ORF">ACJDT4_07910</name>
</gene>
<dbReference type="InterPro" id="IPR003824">
    <property type="entry name" value="UppP"/>
</dbReference>
<accession>A0ABW8TD48</accession>
<protein>
    <recommendedName>
        <fullName evidence="4 17">Undecaprenyl-diphosphatase</fullName>
        <ecNumber evidence="3 17">3.6.1.27</ecNumber>
    </recommendedName>
    <alternativeName>
        <fullName evidence="15 17">Bacitracin resistance protein</fullName>
    </alternativeName>
    <alternativeName>
        <fullName evidence="14 17">Undecaprenyl pyrophosphate phosphatase</fullName>
    </alternativeName>
</protein>
<keyword evidence="9 17" id="KW-0573">Peptidoglycan synthesis</keyword>
<keyword evidence="12 17" id="KW-0046">Antibiotic resistance</keyword>
<keyword evidence="13 17" id="KW-0961">Cell wall biogenesis/degradation</keyword>
<feature type="transmembrane region" description="Helical" evidence="17">
    <location>
        <begin position="283"/>
        <end position="303"/>
    </location>
</feature>
<comment type="caution">
    <text evidence="18">The sequence shown here is derived from an EMBL/GenBank/DDBJ whole genome shotgun (WGS) entry which is preliminary data.</text>
</comment>
<evidence type="ECO:0000256" key="15">
    <source>
        <dbReference type="ARBA" id="ARBA00032932"/>
    </source>
</evidence>
<keyword evidence="7 17" id="KW-0378">Hydrolase</keyword>
<evidence type="ECO:0000256" key="3">
    <source>
        <dbReference type="ARBA" id="ARBA00012374"/>
    </source>
</evidence>
<reference evidence="18 19" key="1">
    <citation type="submission" date="2024-11" db="EMBL/GenBank/DDBJ databases">
        <authorList>
            <person name="Heng Y.C."/>
            <person name="Lim A.C.H."/>
            <person name="Lee J.K.Y."/>
            <person name="Kittelmann S."/>
        </authorList>
    </citation>
    <scope>NUCLEOTIDE SEQUENCE [LARGE SCALE GENOMIC DNA]</scope>
    <source>
        <strain evidence="18 19">WILCCON 0114</strain>
    </source>
</reference>
<evidence type="ECO:0000256" key="9">
    <source>
        <dbReference type="ARBA" id="ARBA00022984"/>
    </source>
</evidence>
<evidence type="ECO:0000256" key="7">
    <source>
        <dbReference type="ARBA" id="ARBA00022801"/>
    </source>
</evidence>